<dbReference type="AlphaFoldDB" id="C5EZ61"/>
<gene>
    <name evidence="3" type="ORF">HPMG_00633</name>
</gene>
<evidence type="ECO:0000259" key="2">
    <source>
        <dbReference type="Pfam" id="PF13439"/>
    </source>
</evidence>
<sequence>MKKIKVLHTEWSSGWGGQEIRIISEMEMMRNLGCDLALACREDSMILPKAQEKGFKTYVLPFARKSDFKTMWEIAKILRNEKYDIINTHSGIDTWCGGLGSLLSGAKFIRTRYLSTPIHPSRWNFINNLADFIMTTGESVRETMIRDNRINPTKIMSIPTGIDMGIFDKAKYNKDTMKEKYKIPKDKIIIGNLGVLRYFKRQDIFIHIAREIHKKYPNTCFVIAGDGDGKEGLKNLVVGGGEIEDASEYIKLLGHVANPAEFLSTLDVFMLTSDSHEGVPQSLMQALAMEIVSVASDIGSIRDLHNGSNFVLTANPNKEEFLEALEGILRGDLKVKPSREFIIDNFSKEVMGERIAEVYWKVLER</sequence>
<dbReference type="CDD" id="cd03801">
    <property type="entry name" value="GT4_PimA-like"/>
    <property type="match status" value="1"/>
</dbReference>
<dbReference type="SUPFAM" id="SSF53756">
    <property type="entry name" value="UDP-Glycosyltransferase/glycogen phosphorylase"/>
    <property type="match status" value="1"/>
</dbReference>
<feature type="domain" description="Glycosyltransferase subfamily 4-like N-terminal" evidence="2">
    <location>
        <begin position="15"/>
        <end position="163"/>
    </location>
</feature>
<dbReference type="Pfam" id="PF13439">
    <property type="entry name" value="Glyco_transf_4"/>
    <property type="match status" value="1"/>
</dbReference>
<feature type="domain" description="Glycosyl transferase family 1" evidence="1">
    <location>
        <begin position="174"/>
        <end position="332"/>
    </location>
</feature>
<evidence type="ECO:0000313" key="3">
    <source>
        <dbReference type="EMBL" id="EEQ63176.1"/>
    </source>
</evidence>
<keyword evidence="3" id="KW-0808">Transferase</keyword>
<dbReference type="RefSeq" id="WP_005021397.1">
    <property type="nucleotide sequence ID" value="NZ_DS990442.1"/>
</dbReference>
<dbReference type="HOGENOM" id="CLU_009583_0_4_7"/>
<accession>C5EZ61</accession>
<proteinExistence type="predicted"/>
<dbReference type="Gene3D" id="3.40.50.2000">
    <property type="entry name" value="Glycogen Phosphorylase B"/>
    <property type="match status" value="2"/>
</dbReference>
<reference evidence="4" key="1">
    <citation type="journal article" date="2014" name="Genome Announc.">
        <title>Draft genome sequences of six enterohepatic helicobacter species isolated from humans and one from rhesus macaques.</title>
        <authorList>
            <person name="Shen Z."/>
            <person name="Sheh A."/>
            <person name="Young S.K."/>
            <person name="Abouelliel A."/>
            <person name="Ward D.V."/>
            <person name="Earl A.M."/>
            <person name="Fox J.G."/>
        </authorList>
    </citation>
    <scope>NUCLEOTIDE SEQUENCE [LARGE SCALE GENOMIC DNA]</scope>
    <source>
        <strain evidence="4">MIT 98-5489</strain>
    </source>
</reference>
<dbReference type="GO" id="GO:0016757">
    <property type="term" value="F:glycosyltransferase activity"/>
    <property type="evidence" value="ECO:0007669"/>
    <property type="project" value="UniProtKB-KW"/>
</dbReference>
<evidence type="ECO:0000313" key="4">
    <source>
        <dbReference type="Proteomes" id="UP000003953"/>
    </source>
</evidence>
<dbReference type="eggNOG" id="COG0438">
    <property type="taxonomic scope" value="Bacteria"/>
</dbReference>
<keyword evidence="4" id="KW-1185">Reference proteome</keyword>
<dbReference type="PANTHER" id="PTHR12526">
    <property type="entry name" value="GLYCOSYLTRANSFERASE"/>
    <property type="match status" value="1"/>
</dbReference>
<dbReference type="Pfam" id="PF00534">
    <property type="entry name" value="Glycos_transf_1"/>
    <property type="match status" value="1"/>
</dbReference>
<dbReference type="Proteomes" id="UP000003953">
    <property type="component" value="Unassembled WGS sequence"/>
</dbReference>
<dbReference type="InterPro" id="IPR001296">
    <property type="entry name" value="Glyco_trans_1"/>
</dbReference>
<dbReference type="InterPro" id="IPR028098">
    <property type="entry name" value="Glyco_trans_4-like_N"/>
</dbReference>
<organism evidence="3 4">
    <name type="scientific">Helicobacter pullorum MIT 98-5489</name>
    <dbReference type="NCBI Taxonomy" id="537972"/>
    <lineage>
        <taxon>Bacteria</taxon>
        <taxon>Pseudomonadati</taxon>
        <taxon>Campylobacterota</taxon>
        <taxon>Epsilonproteobacteria</taxon>
        <taxon>Campylobacterales</taxon>
        <taxon>Helicobacteraceae</taxon>
        <taxon>Helicobacter</taxon>
    </lineage>
</organism>
<dbReference type="EMBL" id="DS990442">
    <property type="protein sequence ID" value="EEQ63176.1"/>
    <property type="molecule type" value="Genomic_DNA"/>
</dbReference>
<evidence type="ECO:0000259" key="1">
    <source>
        <dbReference type="Pfam" id="PF00534"/>
    </source>
</evidence>
<keyword evidence="3" id="KW-0328">Glycosyltransferase</keyword>
<protein>
    <submittedName>
        <fullName evidence="3">Glycosyltransferase, group 1 family protein</fullName>
        <ecNumber evidence="3">2.4.-.-</ecNumber>
    </submittedName>
</protein>
<dbReference type="EC" id="2.4.-.-" evidence="3"/>
<name>C5EZ61_9HELI</name>